<name>A0ABQ9P900_9PEZI</name>
<feature type="region of interest" description="Disordered" evidence="1">
    <location>
        <begin position="26"/>
        <end position="62"/>
    </location>
</feature>
<protein>
    <submittedName>
        <fullName evidence="2">Uncharacterized protein</fullName>
    </submittedName>
</protein>
<organism evidence="2 3">
    <name type="scientific">Colletotrichum limetticola</name>
    <dbReference type="NCBI Taxonomy" id="1209924"/>
    <lineage>
        <taxon>Eukaryota</taxon>
        <taxon>Fungi</taxon>
        <taxon>Dikarya</taxon>
        <taxon>Ascomycota</taxon>
        <taxon>Pezizomycotina</taxon>
        <taxon>Sordariomycetes</taxon>
        <taxon>Hypocreomycetidae</taxon>
        <taxon>Glomerellales</taxon>
        <taxon>Glomerellaceae</taxon>
        <taxon>Colletotrichum</taxon>
        <taxon>Colletotrichum acutatum species complex</taxon>
    </lineage>
</organism>
<sequence>MRERVGDESAKTNENLEAISLVAATRNSPSVSYSDVARSGLGEQGRDSQVATPGNATLPSRSDPLICTIDISRVEKGSDKPNAGRIRATLEKEMRTMDGQGSWRCRVITVNPRNADRTRINCRDDAEHRLVKQMAGESFGPGAHVLRDELYPMKVDNLKRTEVLDEKGNVGAEAAKALSLENETTVAKKLHVDNHTMHSCVDGAGPQRDRYLPKLKHK</sequence>
<gene>
    <name evidence="2" type="ORF">CLIM01_14991</name>
</gene>
<feature type="compositionally biased region" description="Polar residues" evidence="1">
    <location>
        <begin position="47"/>
        <end position="60"/>
    </location>
</feature>
<evidence type="ECO:0000256" key="1">
    <source>
        <dbReference type="SAM" id="MobiDB-lite"/>
    </source>
</evidence>
<evidence type="ECO:0000313" key="3">
    <source>
        <dbReference type="Proteomes" id="UP001169217"/>
    </source>
</evidence>
<accession>A0ABQ9P900</accession>
<comment type="caution">
    <text evidence="2">The sequence shown here is derived from an EMBL/GenBank/DDBJ whole genome shotgun (WGS) entry which is preliminary data.</text>
</comment>
<proteinExistence type="predicted"/>
<feature type="region of interest" description="Disordered" evidence="1">
    <location>
        <begin position="197"/>
        <end position="218"/>
    </location>
</feature>
<evidence type="ECO:0000313" key="2">
    <source>
        <dbReference type="EMBL" id="KAK0367653.1"/>
    </source>
</evidence>
<reference evidence="2" key="1">
    <citation type="submission" date="2023-04" db="EMBL/GenBank/DDBJ databases">
        <title>Colletotrichum limetticola genome sequence.</title>
        <authorList>
            <person name="Baroncelli R."/>
        </authorList>
    </citation>
    <scope>NUCLEOTIDE SEQUENCE</scope>
    <source>
        <strain evidence="2">KLA-Anderson</strain>
    </source>
</reference>
<keyword evidence="3" id="KW-1185">Reference proteome</keyword>
<dbReference type="EMBL" id="JARUPT010001185">
    <property type="protein sequence ID" value="KAK0367653.1"/>
    <property type="molecule type" value="Genomic_DNA"/>
</dbReference>
<dbReference type="Proteomes" id="UP001169217">
    <property type="component" value="Unassembled WGS sequence"/>
</dbReference>